<sequence length="162" mass="17739">MDRGNPLHILVGCTGSVASIKIPKLVTGLKSLQANVDMKTCEVSVEVVATDHACHFFNPNEVDVKVHRDADEWRWQKRGDPVLHIELRRWADILVVAPLDANTLAKMANGICDNLLVSHKIKMIPCISKQLICGDSGLGAMAEVSSIVEKVEEVFIARGSKT</sequence>
<evidence type="ECO:0000313" key="5">
    <source>
        <dbReference type="RefSeq" id="XP_013421636.1"/>
    </source>
</evidence>
<evidence type="ECO:0000313" key="4">
    <source>
        <dbReference type="Proteomes" id="UP000085678"/>
    </source>
</evidence>
<dbReference type="GO" id="GO:0015937">
    <property type="term" value="P:coenzyme A biosynthetic process"/>
    <property type="evidence" value="ECO:0007669"/>
    <property type="project" value="UniProtKB-KW"/>
</dbReference>
<dbReference type="KEGG" id="lak:106181718"/>
<comment type="similarity">
    <text evidence="2">Belongs to the HFCD (homooligomeric flavin containing Cys decarboxylase) superfamily.</text>
</comment>
<feature type="domain" description="Flavoprotein" evidence="3">
    <location>
        <begin position="8"/>
        <end position="116"/>
    </location>
</feature>
<organism evidence="4 5">
    <name type="scientific">Lingula anatina</name>
    <name type="common">Brachiopod</name>
    <name type="synonym">Lingula unguis</name>
    <dbReference type="NCBI Taxonomy" id="7574"/>
    <lineage>
        <taxon>Eukaryota</taxon>
        <taxon>Metazoa</taxon>
        <taxon>Spiralia</taxon>
        <taxon>Lophotrochozoa</taxon>
        <taxon>Brachiopoda</taxon>
        <taxon>Linguliformea</taxon>
        <taxon>Lingulata</taxon>
        <taxon>Lingulida</taxon>
        <taxon>Linguloidea</taxon>
        <taxon>Lingulidae</taxon>
        <taxon>Lingula</taxon>
    </lineage>
</organism>
<dbReference type="STRING" id="7574.A0A1S3KHE0"/>
<keyword evidence="4" id="KW-1185">Reference proteome</keyword>
<dbReference type="SUPFAM" id="SSF52507">
    <property type="entry name" value="Homo-oligomeric flavin-containing Cys decarboxylases, HFCD"/>
    <property type="match status" value="1"/>
</dbReference>
<gene>
    <name evidence="5" type="primary">LOC106181718</name>
</gene>
<dbReference type="GO" id="GO:0071513">
    <property type="term" value="C:phosphopantothenoylcysteine decarboxylase complex"/>
    <property type="evidence" value="ECO:0007669"/>
    <property type="project" value="TreeGrafter"/>
</dbReference>
<dbReference type="GO" id="GO:0004633">
    <property type="term" value="F:phosphopantothenoylcysteine decarboxylase activity"/>
    <property type="evidence" value="ECO:0007669"/>
    <property type="project" value="TreeGrafter"/>
</dbReference>
<protein>
    <submittedName>
        <fullName evidence="5">Phosphopantothenoylcysteine decarboxylase-like</fullName>
    </submittedName>
</protein>
<dbReference type="GeneID" id="106181718"/>
<dbReference type="Gene3D" id="3.40.50.1950">
    <property type="entry name" value="Flavin prenyltransferase-like"/>
    <property type="match status" value="2"/>
</dbReference>
<accession>A0A1S3KHE0</accession>
<name>A0A1S3KHE0_LINAN</name>
<dbReference type="OrthoDB" id="1532798at2759"/>
<dbReference type="Pfam" id="PF02441">
    <property type="entry name" value="Flavoprotein"/>
    <property type="match status" value="1"/>
</dbReference>
<proteinExistence type="inferred from homology"/>
<evidence type="ECO:0000256" key="2">
    <source>
        <dbReference type="ARBA" id="ARBA00038350"/>
    </source>
</evidence>
<dbReference type="AlphaFoldDB" id="A0A1S3KHE0"/>
<dbReference type="PANTHER" id="PTHR14359">
    <property type="entry name" value="HOMO-OLIGOMERIC FLAVIN CONTAINING CYS DECARBOXYLASE FAMILY"/>
    <property type="match status" value="1"/>
</dbReference>
<dbReference type="RefSeq" id="XP_013421636.1">
    <property type="nucleotide sequence ID" value="XM_013566182.1"/>
</dbReference>
<dbReference type="InParanoid" id="A0A1S3KHE0"/>
<dbReference type="FunCoup" id="A0A1S3KHE0">
    <property type="interactions" value="813"/>
</dbReference>
<evidence type="ECO:0000256" key="1">
    <source>
        <dbReference type="ARBA" id="ARBA00022993"/>
    </source>
</evidence>
<keyword evidence="1" id="KW-0173">Coenzyme A biosynthesis</keyword>
<dbReference type="InterPro" id="IPR003382">
    <property type="entry name" value="Flavoprotein"/>
</dbReference>
<dbReference type="GO" id="GO:0010181">
    <property type="term" value="F:FMN binding"/>
    <property type="evidence" value="ECO:0007669"/>
    <property type="project" value="TreeGrafter"/>
</dbReference>
<dbReference type="Proteomes" id="UP000085678">
    <property type="component" value="Unplaced"/>
</dbReference>
<dbReference type="PANTHER" id="PTHR14359:SF6">
    <property type="entry name" value="PHOSPHOPANTOTHENOYLCYSTEINE DECARBOXYLASE"/>
    <property type="match status" value="1"/>
</dbReference>
<reference evidence="5" key="1">
    <citation type="submission" date="2025-08" db="UniProtKB">
        <authorList>
            <consortium name="RefSeq"/>
        </authorList>
    </citation>
    <scope>IDENTIFICATION</scope>
    <source>
        <tissue evidence="5">Gonads</tissue>
    </source>
</reference>
<dbReference type="InterPro" id="IPR036551">
    <property type="entry name" value="Flavin_trans-like"/>
</dbReference>
<evidence type="ECO:0000259" key="3">
    <source>
        <dbReference type="Pfam" id="PF02441"/>
    </source>
</evidence>